<feature type="transmembrane region" description="Helical" evidence="1">
    <location>
        <begin position="81"/>
        <end position="100"/>
    </location>
</feature>
<protein>
    <submittedName>
        <fullName evidence="2">Membrane-bound metal-dependent hydrolase YbcI, DUF457 family</fullName>
    </submittedName>
</protein>
<evidence type="ECO:0000256" key="1">
    <source>
        <dbReference type="SAM" id="Phobius"/>
    </source>
</evidence>
<name>A0ABY1Q586_9BACT</name>
<feature type="transmembrane region" description="Helical" evidence="1">
    <location>
        <begin position="151"/>
        <end position="171"/>
    </location>
</feature>
<dbReference type="Proteomes" id="UP001158067">
    <property type="component" value="Unassembled WGS sequence"/>
</dbReference>
<keyword evidence="2" id="KW-0378">Hydrolase</keyword>
<keyword evidence="3" id="KW-1185">Reference proteome</keyword>
<dbReference type="RefSeq" id="WP_283433042.1">
    <property type="nucleotide sequence ID" value="NZ_FXUG01000006.1"/>
</dbReference>
<dbReference type="InterPro" id="IPR053170">
    <property type="entry name" value="Transcription_regulator"/>
</dbReference>
<evidence type="ECO:0000313" key="3">
    <source>
        <dbReference type="Proteomes" id="UP001158067"/>
    </source>
</evidence>
<feature type="transmembrane region" description="Helical" evidence="1">
    <location>
        <begin position="56"/>
        <end position="75"/>
    </location>
</feature>
<dbReference type="EMBL" id="FXUG01000006">
    <property type="protein sequence ID" value="SMP59995.1"/>
    <property type="molecule type" value="Genomic_DNA"/>
</dbReference>
<keyword evidence="1" id="KW-1133">Transmembrane helix</keyword>
<evidence type="ECO:0000313" key="2">
    <source>
        <dbReference type="EMBL" id="SMP59995.1"/>
    </source>
</evidence>
<dbReference type="GO" id="GO:0016787">
    <property type="term" value="F:hydrolase activity"/>
    <property type="evidence" value="ECO:0007669"/>
    <property type="project" value="UniProtKB-KW"/>
</dbReference>
<organism evidence="2 3">
    <name type="scientific">Neorhodopirellula lusitana</name>
    <dbReference type="NCBI Taxonomy" id="445327"/>
    <lineage>
        <taxon>Bacteria</taxon>
        <taxon>Pseudomonadati</taxon>
        <taxon>Planctomycetota</taxon>
        <taxon>Planctomycetia</taxon>
        <taxon>Pirellulales</taxon>
        <taxon>Pirellulaceae</taxon>
        <taxon>Neorhodopirellula</taxon>
    </lineage>
</organism>
<comment type="caution">
    <text evidence="2">The sequence shown here is derived from an EMBL/GenBank/DDBJ whole genome shotgun (WGS) entry which is preliminary data.</text>
</comment>
<keyword evidence="1" id="KW-0812">Transmembrane</keyword>
<dbReference type="InterPro" id="IPR007404">
    <property type="entry name" value="YdjM-like"/>
</dbReference>
<gene>
    <name evidence="2" type="ORF">SAMN06265222_106300</name>
</gene>
<sequence length="304" mass="33085">MDIVTHALIGSVAAAGALESHPAFAVGLVAGNVVPDLDAFSRVAGKQAFLRFHQTYTHSVGAMGLVAGSALVLMVVGQPVWAELAFGLVTGMLMHVGLDLTNSYGVRCLWPFSSKRFALDWIFFIDAVILAYTLLAGVLIALFMSNEVGRAGGSIAYVVGLVCIVLVRAWLAKRARAKVCSSGLPAESISIIPTTWSPRKFLVCRDQGDRAWLSTLDGISGIETEDQSVSILDVGLSGKVTQSREWTTMRQLSSFFHAVKQEEASDGREVECRDLRIRNFNTRFGTLTVRLDEFDEVVSKKWEV</sequence>
<reference evidence="2 3" key="1">
    <citation type="submission" date="2017-05" db="EMBL/GenBank/DDBJ databases">
        <authorList>
            <person name="Varghese N."/>
            <person name="Submissions S."/>
        </authorList>
    </citation>
    <scope>NUCLEOTIDE SEQUENCE [LARGE SCALE GENOMIC DNA]</scope>
    <source>
        <strain evidence="2 3">DSM 25457</strain>
    </source>
</reference>
<accession>A0ABY1Q586</accession>
<keyword evidence="1" id="KW-0472">Membrane</keyword>
<dbReference type="PANTHER" id="PTHR40031:SF1">
    <property type="entry name" value="MEMBRANE-BOUND METAL-DEPENDENT HYDROLASE"/>
    <property type="match status" value="1"/>
</dbReference>
<proteinExistence type="predicted"/>
<dbReference type="Pfam" id="PF04307">
    <property type="entry name" value="YdjM"/>
    <property type="match status" value="1"/>
</dbReference>
<dbReference type="PANTHER" id="PTHR40031">
    <property type="entry name" value="HYPOTHETICAL MEMBRANE SPANNING PROTEIN"/>
    <property type="match status" value="1"/>
</dbReference>
<feature type="transmembrane region" description="Helical" evidence="1">
    <location>
        <begin position="121"/>
        <end position="145"/>
    </location>
</feature>